<reference evidence="3" key="3">
    <citation type="submission" date="2021-01" db="EMBL/GenBank/DDBJ databases">
        <title>A chromosome-scale assembly of European eel, Anguilla anguilla.</title>
        <authorList>
            <person name="Henkel C."/>
            <person name="Jong-Raadsen S.A."/>
            <person name="Dufour S."/>
            <person name="Weltzien F.-A."/>
            <person name="Palstra A.P."/>
            <person name="Pelster B."/>
            <person name="Spaink H.P."/>
            <person name="Van Den Thillart G.E."/>
            <person name="Jansen H."/>
            <person name="Zahm M."/>
            <person name="Klopp C."/>
            <person name="Cedric C."/>
            <person name="Louis A."/>
            <person name="Berthelot C."/>
            <person name="Parey E."/>
            <person name="Roest Crollius H."/>
            <person name="Montfort J."/>
            <person name="Robinson-Rechavi M."/>
            <person name="Bucao C."/>
            <person name="Bouchez O."/>
            <person name="Gislard M."/>
            <person name="Lluch J."/>
            <person name="Milhes M."/>
            <person name="Lampietro C."/>
            <person name="Lopez Roques C."/>
            <person name="Donnadieu C."/>
            <person name="Braasch I."/>
            <person name="Desvignes T."/>
            <person name="Postlethwait J."/>
            <person name="Bobe J."/>
            <person name="Guiguen Y."/>
            <person name="Dirks R."/>
        </authorList>
    </citation>
    <scope>NUCLEOTIDE SEQUENCE</scope>
    <source>
        <strain evidence="3">Tag_6206</strain>
        <tissue evidence="3">Liver</tissue>
    </source>
</reference>
<feature type="domain" description="Methyltransferase type 11" evidence="1">
    <location>
        <begin position="71"/>
        <end position="164"/>
    </location>
</feature>
<reference evidence="2" key="2">
    <citation type="journal article" date="2015" name="Fish Shellfish Immunol.">
        <title>Early steps in the European eel (Anguilla anguilla)-Vibrio vulnificus interaction in the gills: Role of the RtxA13 toxin.</title>
        <authorList>
            <person name="Callol A."/>
            <person name="Pajuelo D."/>
            <person name="Ebbesson L."/>
            <person name="Teles M."/>
            <person name="MacKenzie S."/>
            <person name="Amaro C."/>
        </authorList>
    </citation>
    <scope>NUCLEOTIDE SEQUENCE</scope>
</reference>
<dbReference type="Proteomes" id="UP001044222">
    <property type="component" value="Chromosome 8"/>
</dbReference>
<dbReference type="SUPFAM" id="SSF53335">
    <property type="entry name" value="S-adenosyl-L-methionine-dependent methyltransferases"/>
    <property type="match status" value="1"/>
</dbReference>
<sequence>MANSSRTFSDVRSAVLSVHKNESAEDQICFYNNWAENYEQDVAILDFRAPRLAAECLSNSFEGDREKAVVLDVACGTGLASTWLQKNGFKNFVGLDGSDKMLEAAKRKGLYQELKQCMLGAAALPVQAGTYDVVLIVGALGSGHLPVTIIRELWKVAKPGGYMCLTTRGDESNKEYKHHLELTLNEMEKEGLWSRVSVMEVEDWEKAVSEQESGYISGAVYLYRKSET</sequence>
<name>A0A0E9XFB0_ANGAN</name>
<dbReference type="PANTHER" id="PTHR43591">
    <property type="entry name" value="METHYLTRANSFERASE"/>
    <property type="match status" value="1"/>
</dbReference>
<organism evidence="2">
    <name type="scientific">Anguilla anguilla</name>
    <name type="common">European freshwater eel</name>
    <name type="synonym">Muraena anguilla</name>
    <dbReference type="NCBI Taxonomy" id="7936"/>
    <lineage>
        <taxon>Eukaryota</taxon>
        <taxon>Metazoa</taxon>
        <taxon>Chordata</taxon>
        <taxon>Craniata</taxon>
        <taxon>Vertebrata</taxon>
        <taxon>Euteleostomi</taxon>
        <taxon>Actinopterygii</taxon>
        <taxon>Neopterygii</taxon>
        <taxon>Teleostei</taxon>
        <taxon>Anguilliformes</taxon>
        <taxon>Anguillidae</taxon>
        <taxon>Anguilla</taxon>
    </lineage>
</organism>
<dbReference type="EMBL" id="GBXM01008037">
    <property type="protein sequence ID" value="JAI00541.1"/>
    <property type="molecule type" value="Transcribed_RNA"/>
</dbReference>
<keyword evidence="4" id="KW-1185">Reference proteome</keyword>
<evidence type="ECO:0000313" key="3">
    <source>
        <dbReference type="EMBL" id="KAG5843920.1"/>
    </source>
</evidence>
<dbReference type="Pfam" id="PF08241">
    <property type="entry name" value="Methyltransf_11"/>
    <property type="match status" value="1"/>
</dbReference>
<dbReference type="InterPro" id="IPR013216">
    <property type="entry name" value="Methyltransf_11"/>
</dbReference>
<dbReference type="CDD" id="cd02440">
    <property type="entry name" value="AdoMet_MTases"/>
    <property type="match status" value="1"/>
</dbReference>
<dbReference type="Gene3D" id="3.40.50.150">
    <property type="entry name" value="Vaccinia Virus protein VP39"/>
    <property type="match status" value="1"/>
</dbReference>
<reference evidence="2" key="1">
    <citation type="submission" date="2014-11" db="EMBL/GenBank/DDBJ databases">
        <authorList>
            <person name="Amaro Gonzalez C."/>
        </authorList>
    </citation>
    <scope>NUCLEOTIDE SEQUENCE</scope>
</reference>
<protein>
    <recommendedName>
        <fullName evidence="1">Methyltransferase type 11 domain-containing protein</fullName>
    </recommendedName>
</protein>
<evidence type="ECO:0000259" key="1">
    <source>
        <dbReference type="Pfam" id="PF08241"/>
    </source>
</evidence>
<gene>
    <name evidence="3" type="ORF">ANANG_G00156010</name>
</gene>
<evidence type="ECO:0000313" key="4">
    <source>
        <dbReference type="Proteomes" id="UP001044222"/>
    </source>
</evidence>
<dbReference type="PANTHER" id="PTHR43591:SF101">
    <property type="entry name" value="METHYLTRANSFERASE-LIKE PROTEIN 27"/>
    <property type="match status" value="1"/>
</dbReference>
<accession>A0A0E9XFB0</accession>
<dbReference type="EMBL" id="JAFIRN010000008">
    <property type="protein sequence ID" value="KAG5843920.1"/>
    <property type="molecule type" value="Genomic_DNA"/>
</dbReference>
<evidence type="ECO:0000313" key="2">
    <source>
        <dbReference type="EMBL" id="JAI00541.1"/>
    </source>
</evidence>
<proteinExistence type="predicted"/>
<dbReference type="AlphaFoldDB" id="A0A0E9XFB0"/>
<dbReference type="InterPro" id="IPR029063">
    <property type="entry name" value="SAM-dependent_MTases_sf"/>
</dbReference>
<dbReference type="GO" id="GO:0008757">
    <property type="term" value="F:S-adenosylmethionine-dependent methyltransferase activity"/>
    <property type="evidence" value="ECO:0007669"/>
    <property type="project" value="InterPro"/>
</dbReference>